<dbReference type="CDD" id="cd03057">
    <property type="entry name" value="GST_N_Beta"/>
    <property type="match status" value="1"/>
</dbReference>
<dbReference type="KEGG" id="hba:Hbal_2578"/>
<dbReference type="SUPFAM" id="SSF52833">
    <property type="entry name" value="Thioredoxin-like"/>
    <property type="match status" value="1"/>
</dbReference>
<name>C6XP73_HIRBI</name>
<dbReference type="EMBL" id="CP001678">
    <property type="protein sequence ID" value="ACT60253.1"/>
    <property type="molecule type" value="Genomic_DNA"/>
</dbReference>
<dbReference type="STRING" id="582402.Hbal_2578"/>
<dbReference type="InterPro" id="IPR040079">
    <property type="entry name" value="Glutathione_S-Trfase"/>
</dbReference>
<dbReference type="PROSITE" id="PS50404">
    <property type="entry name" value="GST_NTER"/>
    <property type="match status" value="1"/>
</dbReference>
<dbReference type="Gene3D" id="3.40.30.10">
    <property type="entry name" value="Glutaredoxin"/>
    <property type="match status" value="1"/>
</dbReference>
<proteinExistence type="predicted"/>
<dbReference type="InterPro" id="IPR004045">
    <property type="entry name" value="Glutathione_S-Trfase_N"/>
</dbReference>
<dbReference type="OrthoDB" id="5740960at2"/>
<dbReference type="PANTHER" id="PTHR44051:SF8">
    <property type="entry name" value="GLUTATHIONE S-TRANSFERASE GSTA"/>
    <property type="match status" value="1"/>
</dbReference>
<dbReference type="InterPro" id="IPR004046">
    <property type="entry name" value="GST_C"/>
</dbReference>
<gene>
    <name evidence="3" type="ordered locus">Hbal_2578</name>
</gene>
<dbReference type="Gene3D" id="1.20.1050.10">
    <property type="match status" value="1"/>
</dbReference>
<dbReference type="HOGENOM" id="CLU_011226_6_1_5"/>
<dbReference type="SUPFAM" id="SSF47616">
    <property type="entry name" value="GST C-terminal domain-like"/>
    <property type="match status" value="1"/>
</dbReference>
<evidence type="ECO:0000313" key="3">
    <source>
        <dbReference type="EMBL" id="ACT60253.1"/>
    </source>
</evidence>
<dbReference type="AlphaFoldDB" id="C6XP73"/>
<dbReference type="InterPro" id="IPR036282">
    <property type="entry name" value="Glutathione-S-Trfase_C_sf"/>
</dbReference>
<dbReference type="Pfam" id="PF14497">
    <property type="entry name" value="GST_C_3"/>
    <property type="match status" value="1"/>
</dbReference>
<accession>C6XP73</accession>
<dbReference type="GO" id="GO:0016740">
    <property type="term" value="F:transferase activity"/>
    <property type="evidence" value="ECO:0007669"/>
    <property type="project" value="UniProtKB-KW"/>
</dbReference>
<dbReference type="InterPro" id="IPR036249">
    <property type="entry name" value="Thioredoxin-like_sf"/>
</dbReference>
<organism evidence="3 4">
    <name type="scientific">Hirschia baltica (strain ATCC 49814 / DSM 5838 / IFAM 1418)</name>
    <dbReference type="NCBI Taxonomy" id="582402"/>
    <lineage>
        <taxon>Bacteria</taxon>
        <taxon>Pseudomonadati</taxon>
        <taxon>Pseudomonadota</taxon>
        <taxon>Alphaproteobacteria</taxon>
        <taxon>Hyphomonadales</taxon>
        <taxon>Hyphomonadaceae</taxon>
        <taxon>Hirschia</taxon>
    </lineage>
</organism>
<dbReference type="Pfam" id="PF13417">
    <property type="entry name" value="GST_N_3"/>
    <property type="match status" value="1"/>
</dbReference>
<dbReference type="PROSITE" id="PS50405">
    <property type="entry name" value="GST_CTER"/>
    <property type="match status" value="1"/>
</dbReference>
<evidence type="ECO:0000259" key="1">
    <source>
        <dbReference type="PROSITE" id="PS50404"/>
    </source>
</evidence>
<dbReference type="RefSeq" id="WP_015828403.1">
    <property type="nucleotide sequence ID" value="NC_012982.1"/>
</dbReference>
<feature type="domain" description="GST C-terminal" evidence="2">
    <location>
        <begin position="88"/>
        <end position="217"/>
    </location>
</feature>
<evidence type="ECO:0000313" key="4">
    <source>
        <dbReference type="Proteomes" id="UP000002745"/>
    </source>
</evidence>
<dbReference type="SFLD" id="SFLDG00358">
    <property type="entry name" value="Main_(cytGST)"/>
    <property type="match status" value="1"/>
</dbReference>
<dbReference type="Proteomes" id="UP000002745">
    <property type="component" value="Chromosome"/>
</dbReference>
<dbReference type="SFLD" id="SFLDS00019">
    <property type="entry name" value="Glutathione_Transferase_(cytos"/>
    <property type="match status" value="1"/>
</dbReference>
<keyword evidence="4" id="KW-1185">Reference proteome</keyword>
<dbReference type="InterPro" id="IPR010987">
    <property type="entry name" value="Glutathione-S-Trfase_C-like"/>
</dbReference>
<sequence>MTNITLYYTPLTCARVTFTALEETGHPYDIELVNWLDEENWKNYLAINPHGKVPALRIDDNILTENAAILLHLNEYFPKANLLPTASEKFGKNDIIQDIIWCSSTIHPITRMIRMPMRFNRSGDTDGIISLGKEYYKPILKQLSDRFSSSKYWYGDKWSIIDMYLFWNYTTAQSGGLDLNPYPSILRHSEAVQERPSVKKVIEQELLDLAKIHKGQP</sequence>
<evidence type="ECO:0000259" key="2">
    <source>
        <dbReference type="PROSITE" id="PS50405"/>
    </source>
</evidence>
<keyword evidence="3" id="KW-0808">Transferase</keyword>
<reference evidence="4" key="1">
    <citation type="journal article" date="2011" name="J. Bacteriol.">
        <title>Genome sequences of eight morphologically diverse alphaproteobacteria.</title>
        <authorList>
            <consortium name="US DOE Joint Genome Institute"/>
            <person name="Brown P.J."/>
            <person name="Kysela D.T."/>
            <person name="Buechlein A."/>
            <person name="Hemmerich C."/>
            <person name="Brun Y.V."/>
        </authorList>
    </citation>
    <scope>NUCLEOTIDE SEQUENCE [LARGE SCALE GENOMIC DNA]</scope>
    <source>
        <strain evidence="4">ATCC 49814 / DSM 5838 / IFAM 1418</strain>
    </source>
</reference>
<dbReference type="eggNOG" id="COG0625">
    <property type="taxonomic scope" value="Bacteria"/>
</dbReference>
<feature type="domain" description="GST N-terminal" evidence="1">
    <location>
        <begin position="1"/>
        <end position="81"/>
    </location>
</feature>
<dbReference type="PANTHER" id="PTHR44051">
    <property type="entry name" value="GLUTATHIONE S-TRANSFERASE-RELATED"/>
    <property type="match status" value="1"/>
</dbReference>
<protein>
    <submittedName>
        <fullName evidence="3">Glutathione S-transferase domain protein</fullName>
    </submittedName>
</protein>